<dbReference type="Gene3D" id="2.60.40.10">
    <property type="entry name" value="Immunoglobulins"/>
    <property type="match status" value="1"/>
</dbReference>
<dbReference type="Proteomes" id="UP000053091">
    <property type="component" value="Unassembled WGS sequence"/>
</dbReference>
<evidence type="ECO:0000259" key="1">
    <source>
        <dbReference type="PROSITE" id="PS50093"/>
    </source>
</evidence>
<dbReference type="EMBL" id="DF968182">
    <property type="protein sequence ID" value="GAP43525.1"/>
    <property type="molecule type" value="Genomic_DNA"/>
</dbReference>
<proteinExistence type="predicted"/>
<dbReference type="SMART" id="SM00089">
    <property type="entry name" value="PKD"/>
    <property type="match status" value="1"/>
</dbReference>
<dbReference type="CDD" id="cd00146">
    <property type="entry name" value="PKD"/>
    <property type="match status" value="1"/>
</dbReference>
<feature type="domain" description="PKD" evidence="1">
    <location>
        <begin position="1187"/>
        <end position="1257"/>
    </location>
</feature>
<dbReference type="NCBIfam" id="TIGR04183">
    <property type="entry name" value="Por_Secre_tail"/>
    <property type="match status" value="1"/>
</dbReference>
<dbReference type="InterPro" id="IPR022409">
    <property type="entry name" value="PKD/Chitinase_dom"/>
</dbReference>
<dbReference type="InterPro" id="IPR026444">
    <property type="entry name" value="Secre_tail"/>
</dbReference>
<accession>A0A0S7BRM7</accession>
<reference evidence="2" key="1">
    <citation type="journal article" date="2015" name="Genome Announc.">
        <title>Draft Genome Sequence of Bacteroidales Strain TBC1, a Novel Isolate from a Methanogenic Wastewater Treatment System.</title>
        <authorList>
            <person name="Tourlousse D.M."/>
            <person name="Matsuura N."/>
            <person name="Sun L."/>
            <person name="Toyonaga M."/>
            <person name="Kuroda K."/>
            <person name="Ohashi A."/>
            <person name="Cruz R."/>
            <person name="Yamaguchi T."/>
            <person name="Sekiguchi Y."/>
        </authorList>
    </citation>
    <scope>NUCLEOTIDE SEQUENCE [LARGE SCALE GENOMIC DNA]</scope>
    <source>
        <strain evidence="2">TBC1</strain>
    </source>
</reference>
<protein>
    <submittedName>
        <fullName evidence="2">Protein containing Por secretion system C-terminal sorting domain</fullName>
    </submittedName>
</protein>
<dbReference type="RefSeq" id="WP_062040766.1">
    <property type="nucleotide sequence ID" value="NZ_DF968182.1"/>
</dbReference>
<name>A0A0S7BRM7_9BACT</name>
<evidence type="ECO:0000313" key="3">
    <source>
        <dbReference type="Proteomes" id="UP000053091"/>
    </source>
</evidence>
<dbReference type="SUPFAM" id="SSF54001">
    <property type="entry name" value="Cysteine proteinases"/>
    <property type="match status" value="1"/>
</dbReference>
<organism evidence="2">
    <name type="scientific">Lentimicrobium saccharophilum</name>
    <dbReference type="NCBI Taxonomy" id="1678841"/>
    <lineage>
        <taxon>Bacteria</taxon>
        <taxon>Pseudomonadati</taxon>
        <taxon>Bacteroidota</taxon>
        <taxon>Bacteroidia</taxon>
        <taxon>Bacteroidales</taxon>
        <taxon>Lentimicrobiaceae</taxon>
        <taxon>Lentimicrobium</taxon>
    </lineage>
</organism>
<evidence type="ECO:0000313" key="2">
    <source>
        <dbReference type="EMBL" id="GAP43525.1"/>
    </source>
</evidence>
<dbReference type="InterPro" id="IPR038765">
    <property type="entry name" value="Papain-like_cys_pep_sf"/>
</dbReference>
<dbReference type="Gene3D" id="3.90.70.10">
    <property type="entry name" value="Cysteine proteinases"/>
    <property type="match status" value="1"/>
</dbReference>
<dbReference type="OrthoDB" id="1037816at2"/>
<dbReference type="InterPro" id="IPR035986">
    <property type="entry name" value="PKD_dom_sf"/>
</dbReference>
<dbReference type="STRING" id="1678841.TBC1_111681"/>
<dbReference type="InterPro" id="IPR000601">
    <property type="entry name" value="PKD_dom"/>
</dbReference>
<dbReference type="Pfam" id="PF18962">
    <property type="entry name" value="Por_Secre_tail"/>
    <property type="match status" value="1"/>
</dbReference>
<gene>
    <name evidence="2" type="ORF">TBC1_111681</name>
</gene>
<keyword evidence="3" id="KW-1185">Reference proteome</keyword>
<dbReference type="InterPro" id="IPR013783">
    <property type="entry name" value="Ig-like_fold"/>
</dbReference>
<sequence length="1345" mass="147896">MKFLITLLLTASTAVSSFCQQATLRNRAALYESNGIHRSFQPGSAFPDYPRLKLPEQAKHTSLPPVADNSGQPYLRPVFRQAGASCGQASTVGYNFCYEINRLRQLPSDTSLNTYPDHFTYNFMNATEPYYGEGVSYFHTFDILYDAGNPTEAVYGPITLEDNYYWMSGYEKYYNAMKNRLGSVRSIHAGTPEGLEILKHWIHNHIEGSAIGGVASFYAGMNYVAHLPPASPEAGKSVITTWLPTASHAMTIVGYNDSIRFDRNGDNMFTNHLDINNDGIADMKDWEIGGLKFVNSYGPDWENNGFCYMLYSTLAADYGQGGIWNNSVHVLFPDTAYTPGLTISAKVKYNKRGRIRITAGVSTDTSVFYPEKELQFTVFNYQGGDYYMTGSRLPDGKTLELGLDVTPLLSYIHPGQPARIFLIIDEADPDQGGEGLILEFSAISYLTGSPVTFSGDETPVAIADNGRTLVSAIIQVQSDPPVIHSDDIIYIPENTEDFSFTPVITGGTNPVELTTGHVYFQGDSTGIYPQHPGEDLQPSSRTNGFAMVAMPFSFPFFGETFDTLYMHVNGYLMFTGEDMPYYYQLYDEQYLCQIKAIAPFLNRNLRQNINGDYLKVSLSPDKAVFSWKLTFGTIPGSAEFAAILFPDGTIEFQYGNSEGGDKTLPVSGISKGNHEACLLTVSNVKRPASGKFFRFAPSALPGDVSITNEGIVRVQNIVRPAAGSMLLKARDRNRLTCHKQITLTTGPSVKISLSDPGTLPLPGSVNNLMISLSNHGTIPVSQAIFSLKTASSNVTVAGDPVTGINIQPGQTIQIRDRFSVIIPDTIQEEQPFLLKGMLDTGSGKIEVYGEFTIAGIQIVITPPAVLDNGNNIAEPGEVLSLAFNLYNYGNSPAGNITASLELATPYAAVNGNNSFEAGFLGGHDRIKLTFPVKINEAVPAGSYMQATLNLLTEYGEQYNETFGIQIGNSAIAVIDKDKNYNSAVHIIAAINEIDLACEKLDQIDWILNKFNTVFLSLGCFPQNHKLSAYEDSLLVSFLENGGNLYLEGGSFFRFDPPTALREKFSVTGLSQAFQHPADTLTGMPGTPAEGFTFHYRGDKTRGENLQVEGIAVPWFQDKNSGYCFTTGLDSARYNAIASTVEFGGTFMFNSPGRPQLMRNYLEYLGFSTSPLCASFVADHTQICRYNKINFMAYASGTVNRLRWSFPGGEPQTSDEENPQIRYDTPGIYDVSLTVEDGTSGSNTFTLENYIHVENCTGMDEPAESKYAVFPNPAGRMATLICPDRSESLNIRMIDLSGRTVFETNVIHPETSIQLRFPKLSEGLYMLIIRTRETQSAIKLMIHQPG</sequence>
<dbReference type="Pfam" id="PF18911">
    <property type="entry name" value="PKD_4"/>
    <property type="match status" value="1"/>
</dbReference>
<dbReference type="PROSITE" id="PS50093">
    <property type="entry name" value="PKD"/>
    <property type="match status" value="1"/>
</dbReference>
<dbReference type="SUPFAM" id="SSF49299">
    <property type="entry name" value="PKD domain"/>
    <property type="match status" value="1"/>
</dbReference>